<evidence type="ECO:0000256" key="1">
    <source>
        <dbReference type="SAM" id="MobiDB-lite"/>
    </source>
</evidence>
<gene>
    <name evidence="2" type="ORF">S03H2_21589</name>
</gene>
<feature type="region of interest" description="Disordered" evidence="1">
    <location>
        <begin position="181"/>
        <end position="255"/>
    </location>
</feature>
<feature type="compositionally biased region" description="Pro residues" evidence="1">
    <location>
        <begin position="233"/>
        <end position="255"/>
    </location>
</feature>
<accession>X1HJP7</accession>
<dbReference type="EMBL" id="BARU01011513">
    <property type="protein sequence ID" value="GAH45513.1"/>
    <property type="molecule type" value="Genomic_DNA"/>
</dbReference>
<dbReference type="AlphaFoldDB" id="X1HJP7"/>
<protein>
    <recommendedName>
        <fullName evidence="3">Tetratricopeptide repeat protein</fullName>
    </recommendedName>
</protein>
<sequence length="255" mass="27965">MRGAGELFSQSQLLLADGKWTEAIETLLKLRKDEPEYQTIKVDSMLYVALRNRGVERILREGDLEGGTYDLALAEKFGPLDVEASNMRTWADLYKTGASFWGLDWGQSSFYFGQIIVVAPNLRDNTNMTAAERFRIATIKYGDFLAANKEWCLAQEQYEAAFSLGSDPSVEPTATWVTKRCSNSKNNNQNNPPPPPPESTPTQEVAPTENPSAEPPPTQPPATDPPATTEPPATDPPATTEPPPTETQPPPTATP</sequence>
<evidence type="ECO:0008006" key="3">
    <source>
        <dbReference type="Google" id="ProtNLM"/>
    </source>
</evidence>
<reference evidence="2" key="1">
    <citation type="journal article" date="2014" name="Front. Microbiol.">
        <title>High frequency of phylogenetically diverse reductive dehalogenase-homologous genes in deep subseafloor sedimentary metagenomes.</title>
        <authorList>
            <person name="Kawai M."/>
            <person name="Futagami T."/>
            <person name="Toyoda A."/>
            <person name="Takaki Y."/>
            <person name="Nishi S."/>
            <person name="Hori S."/>
            <person name="Arai W."/>
            <person name="Tsubouchi T."/>
            <person name="Morono Y."/>
            <person name="Uchiyama I."/>
            <person name="Ito T."/>
            <person name="Fujiyama A."/>
            <person name="Inagaki F."/>
            <person name="Takami H."/>
        </authorList>
    </citation>
    <scope>NUCLEOTIDE SEQUENCE</scope>
    <source>
        <strain evidence="2">Expedition CK06-06</strain>
    </source>
</reference>
<organism evidence="2">
    <name type="scientific">marine sediment metagenome</name>
    <dbReference type="NCBI Taxonomy" id="412755"/>
    <lineage>
        <taxon>unclassified sequences</taxon>
        <taxon>metagenomes</taxon>
        <taxon>ecological metagenomes</taxon>
    </lineage>
</organism>
<comment type="caution">
    <text evidence="2">The sequence shown here is derived from an EMBL/GenBank/DDBJ whole genome shotgun (WGS) entry which is preliminary data.</text>
</comment>
<evidence type="ECO:0000313" key="2">
    <source>
        <dbReference type="EMBL" id="GAH45513.1"/>
    </source>
</evidence>
<feature type="compositionally biased region" description="Pro residues" evidence="1">
    <location>
        <begin position="213"/>
        <end position="224"/>
    </location>
</feature>
<proteinExistence type="predicted"/>
<name>X1HJP7_9ZZZZ</name>